<evidence type="ECO:0000313" key="2">
    <source>
        <dbReference type="Proteomes" id="UP000003843"/>
    </source>
</evidence>
<sequence length="190" mass="19976">MADVAEFAGAVDAHNQPGAFRRHFVECFTVADDGQYGGNGVSAALFARGDDDFLPACEAFGGAFPVEADDAAFADDGLYGGYTQFDTFLQGEIHAIAGGDGLYQCDVQRGFRIGGFFVQDFGFGAAFFQNGQPCGVCLAFAVEEGDVFVGADAQDVEVADDVVGQGDGLSDGKVFGQVESGHSFWRFGRL</sequence>
<dbReference type="Proteomes" id="UP000003843">
    <property type="component" value="Unassembled WGS sequence"/>
</dbReference>
<dbReference type="AlphaFoldDB" id="D0W8K8"/>
<dbReference type="EMBL" id="ACEQ02000008">
    <property type="protein sequence ID" value="EEZ76139.1"/>
    <property type="molecule type" value="Genomic_DNA"/>
</dbReference>
<accession>D0W8K8</accession>
<proteinExistence type="predicted"/>
<name>D0W8K8_NEILA</name>
<protein>
    <submittedName>
        <fullName evidence="1">Uncharacterized protein</fullName>
    </submittedName>
</protein>
<reference evidence="1 2" key="1">
    <citation type="submission" date="2009-10" db="EMBL/GenBank/DDBJ databases">
        <authorList>
            <person name="Weinstock G."/>
            <person name="Sodergren E."/>
            <person name="Clifton S."/>
            <person name="Fulton L."/>
            <person name="Fulton B."/>
            <person name="Courtney L."/>
            <person name="Fronick C."/>
            <person name="Harrison M."/>
            <person name="Strong C."/>
            <person name="Farmer C."/>
            <person name="Delahaunty K."/>
            <person name="Markovic C."/>
            <person name="Hall O."/>
            <person name="Minx P."/>
            <person name="Tomlinson C."/>
            <person name="Mitreva M."/>
            <person name="Nelson J."/>
            <person name="Hou S."/>
            <person name="Wollam A."/>
            <person name="Pepin K.H."/>
            <person name="Johnson M."/>
            <person name="Bhonagiri V."/>
            <person name="Nash W.E."/>
            <person name="Warren W."/>
            <person name="Chinwalla A."/>
            <person name="Mardis E.R."/>
            <person name="Wilson R.K."/>
        </authorList>
    </citation>
    <scope>NUCLEOTIDE SEQUENCE [LARGE SCALE GENOMIC DNA]</scope>
    <source>
        <strain evidence="1 2">ATCC 23970</strain>
    </source>
</reference>
<evidence type="ECO:0000313" key="1">
    <source>
        <dbReference type="EMBL" id="EEZ76139.1"/>
    </source>
</evidence>
<gene>
    <name evidence="1" type="ORF">NEILACOT_03862</name>
</gene>
<comment type="caution">
    <text evidence="1">The sequence shown here is derived from an EMBL/GenBank/DDBJ whole genome shotgun (WGS) entry which is preliminary data.</text>
</comment>
<organism evidence="1 2">
    <name type="scientific">Neisseria lactamica ATCC 23970</name>
    <dbReference type="NCBI Taxonomy" id="546265"/>
    <lineage>
        <taxon>Bacteria</taxon>
        <taxon>Pseudomonadati</taxon>
        <taxon>Pseudomonadota</taxon>
        <taxon>Betaproteobacteria</taxon>
        <taxon>Neisseriales</taxon>
        <taxon>Neisseriaceae</taxon>
        <taxon>Neisseria</taxon>
    </lineage>
</organism>